<accession>K3WVR5</accession>
<comment type="subcellular location">
    <subcellularLocation>
        <location evidence="1">Membrane</location>
        <topology evidence="1">Multi-pass membrane protein</topology>
    </subcellularLocation>
</comment>
<feature type="transmembrane region" description="Helical" evidence="7">
    <location>
        <begin position="405"/>
        <end position="430"/>
    </location>
</feature>
<keyword evidence="4 7" id="KW-0812">Transmembrane</keyword>
<feature type="transmembrane region" description="Helical" evidence="7">
    <location>
        <begin position="230"/>
        <end position="248"/>
    </location>
</feature>
<dbReference type="EMBL" id="GL376599">
    <property type="status" value="NOT_ANNOTATED_CDS"/>
    <property type="molecule type" value="Genomic_DNA"/>
</dbReference>
<dbReference type="GO" id="GO:0016020">
    <property type="term" value="C:membrane"/>
    <property type="evidence" value="ECO:0007669"/>
    <property type="project" value="UniProtKB-SubCell"/>
</dbReference>
<evidence type="ECO:0000256" key="2">
    <source>
        <dbReference type="ARBA" id="ARBA00007015"/>
    </source>
</evidence>
<name>K3WVR5_GLOUD</name>
<evidence type="ECO:0000313" key="9">
    <source>
        <dbReference type="Proteomes" id="UP000019132"/>
    </source>
</evidence>
<evidence type="ECO:0000256" key="7">
    <source>
        <dbReference type="SAM" id="Phobius"/>
    </source>
</evidence>
<reference evidence="9" key="2">
    <citation type="submission" date="2010-04" db="EMBL/GenBank/DDBJ databases">
        <authorList>
            <person name="Buell R."/>
            <person name="Hamilton J."/>
            <person name="Hostetler J."/>
        </authorList>
    </citation>
    <scope>NUCLEOTIDE SEQUENCE [LARGE SCALE GENOMIC DNA]</scope>
    <source>
        <strain evidence="9">DAOM:BR144</strain>
    </source>
</reference>
<dbReference type="Gene3D" id="1.20.1250.20">
    <property type="entry name" value="MFS general substrate transporter like domains"/>
    <property type="match status" value="1"/>
</dbReference>
<evidence type="ECO:0000256" key="5">
    <source>
        <dbReference type="ARBA" id="ARBA00022989"/>
    </source>
</evidence>
<feature type="transmembrane region" description="Helical" evidence="7">
    <location>
        <begin position="268"/>
        <end position="285"/>
    </location>
</feature>
<keyword evidence="5 7" id="KW-1133">Transmembrane helix</keyword>
<feature type="transmembrane region" description="Helical" evidence="7">
    <location>
        <begin position="60"/>
        <end position="85"/>
    </location>
</feature>
<dbReference type="SUPFAM" id="SSF103473">
    <property type="entry name" value="MFS general substrate transporter"/>
    <property type="match status" value="1"/>
</dbReference>
<feature type="transmembrane region" description="Helical" evidence="7">
    <location>
        <begin position="485"/>
        <end position="503"/>
    </location>
</feature>
<feature type="transmembrane region" description="Helical" evidence="7">
    <location>
        <begin position="524"/>
        <end position="550"/>
    </location>
</feature>
<reference evidence="9" key="1">
    <citation type="journal article" date="2010" name="Genome Biol.">
        <title>Genome sequence of the necrotrophic plant pathogen Pythium ultimum reveals original pathogenicity mechanisms and effector repertoire.</title>
        <authorList>
            <person name="Levesque C.A."/>
            <person name="Brouwer H."/>
            <person name="Cano L."/>
            <person name="Hamilton J.P."/>
            <person name="Holt C."/>
            <person name="Huitema E."/>
            <person name="Raffaele S."/>
            <person name="Robideau G.P."/>
            <person name="Thines M."/>
            <person name="Win J."/>
            <person name="Zerillo M.M."/>
            <person name="Beakes G.W."/>
            <person name="Boore J.L."/>
            <person name="Busam D."/>
            <person name="Dumas B."/>
            <person name="Ferriera S."/>
            <person name="Fuerstenberg S.I."/>
            <person name="Gachon C.M."/>
            <person name="Gaulin E."/>
            <person name="Govers F."/>
            <person name="Grenville-Briggs L."/>
            <person name="Horner N."/>
            <person name="Hostetler J."/>
            <person name="Jiang R.H."/>
            <person name="Johnson J."/>
            <person name="Krajaejun T."/>
            <person name="Lin H."/>
            <person name="Meijer H.J."/>
            <person name="Moore B."/>
            <person name="Morris P."/>
            <person name="Phuntmart V."/>
            <person name="Puiu D."/>
            <person name="Shetty J."/>
            <person name="Stajich J.E."/>
            <person name="Tripathy S."/>
            <person name="Wawra S."/>
            <person name="van West P."/>
            <person name="Whitty B.R."/>
            <person name="Coutinho P.M."/>
            <person name="Henrissat B."/>
            <person name="Martin F."/>
            <person name="Thomas P.D."/>
            <person name="Tyler B.M."/>
            <person name="De Vries R.P."/>
            <person name="Kamoun S."/>
            <person name="Yandell M."/>
            <person name="Tisserat N."/>
            <person name="Buell C.R."/>
        </authorList>
    </citation>
    <scope>NUCLEOTIDE SEQUENCE</scope>
    <source>
        <strain evidence="9">DAOM:BR144</strain>
    </source>
</reference>
<dbReference type="HOGENOM" id="CLU_018801_5_0_1"/>
<comment type="similarity">
    <text evidence="2">Belongs to the major facilitator superfamily. Folate-biopterin transporter (TC 2.A.71) family.</text>
</comment>
<evidence type="ECO:0000256" key="6">
    <source>
        <dbReference type="ARBA" id="ARBA00023136"/>
    </source>
</evidence>
<feature type="transmembrane region" description="Helical" evidence="7">
    <location>
        <begin position="349"/>
        <end position="370"/>
    </location>
</feature>
<keyword evidence="9" id="KW-1185">Reference proteome</keyword>
<organism evidence="8 9">
    <name type="scientific">Globisporangium ultimum (strain ATCC 200006 / CBS 805.95 / DAOM BR144)</name>
    <name type="common">Pythium ultimum</name>
    <dbReference type="NCBI Taxonomy" id="431595"/>
    <lineage>
        <taxon>Eukaryota</taxon>
        <taxon>Sar</taxon>
        <taxon>Stramenopiles</taxon>
        <taxon>Oomycota</taxon>
        <taxon>Peronosporomycetes</taxon>
        <taxon>Pythiales</taxon>
        <taxon>Pythiaceae</taxon>
        <taxon>Globisporangium</taxon>
    </lineage>
</organism>
<evidence type="ECO:0008006" key="10">
    <source>
        <dbReference type="Google" id="ProtNLM"/>
    </source>
</evidence>
<evidence type="ECO:0000313" key="8">
    <source>
        <dbReference type="EnsemblProtists" id="PYU1_T009063"/>
    </source>
</evidence>
<protein>
    <recommendedName>
        <fullName evidence="10">Major facilitator superfamily (MFS) profile domain-containing protein</fullName>
    </recommendedName>
</protein>
<reference evidence="8" key="3">
    <citation type="submission" date="2015-02" db="UniProtKB">
        <authorList>
            <consortium name="EnsemblProtists"/>
        </authorList>
    </citation>
    <scope>IDENTIFICATION</scope>
    <source>
        <strain evidence="8">DAOM BR144</strain>
    </source>
</reference>
<dbReference type="PANTHER" id="PTHR31585">
    <property type="entry name" value="FOLATE-BIOPTERIN TRANSPORTER 1, CHLOROPLASTIC"/>
    <property type="match status" value="1"/>
</dbReference>
<dbReference type="VEuPathDB" id="FungiDB:PYU1_G009045"/>
<dbReference type="InterPro" id="IPR039309">
    <property type="entry name" value="BT1"/>
</dbReference>
<keyword evidence="6 7" id="KW-0472">Membrane</keyword>
<dbReference type="STRING" id="431595.K3WVR5"/>
<sequence>MVDKNAVLYERVSYLSASKEKPGDNYAINKTPNGKELEDIDVESGALRAGGRPEIWGRDYIGLMVQYMAVGMIYGTLPGTVYPFLNNYLHMEGTQVVSARVLLTFPWSFKFLYGILSDCFPIFGYRRRPFMMIGWFVCFLMLLIMAFMKVGKPYYLERKYSELKASTISDADKHLYYNLDAPNTGGKFIIMMMLAAVGYVGADVAADAVVVELAQREPESVRGTTQTTIYLMRTVFVTISSILTGFAFNGEDYGGDFDFSINFPQLMLILAICCLPVIPITWFFIKEEKHPGVDFFNYIREFWELLKMRPIYQVIAYKFFSGIFENFTITCSDPMQELWAKATPLNDRVLTIVGNAIYAVTLFCVGKYGLHWNWRWMHAITLVSITFLDAIVTFLTTWDVFRNQWFWLGVPILEQLPNGMGFIISTYVVVELASEGHEGAIYGLMTTVGNLSGPFASTITKNVDAEFKVTSADIALDTNEIRWDVTYVLIIRYVINLLGLVFLPLLPAQKAQTQELRRNGGKNAILGGITVFYVLFALCWSVMVNIMSIYPSTSCLKLVGGKGC</sequence>
<feature type="transmembrane region" description="Helical" evidence="7">
    <location>
        <begin position="376"/>
        <end position="398"/>
    </location>
</feature>
<evidence type="ECO:0000256" key="3">
    <source>
        <dbReference type="ARBA" id="ARBA00022448"/>
    </source>
</evidence>
<evidence type="ECO:0000256" key="4">
    <source>
        <dbReference type="ARBA" id="ARBA00022692"/>
    </source>
</evidence>
<dbReference type="Proteomes" id="UP000019132">
    <property type="component" value="Unassembled WGS sequence"/>
</dbReference>
<keyword evidence="3" id="KW-0813">Transport</keyword>
<dbReference type="eggNOG" id="ENOG502RVJ4">
    <property type="taxonomic scope" value="Eukaryota"/>
</dbReference>
<dbReference type="InterPro" id="IPR036259">
    <property type="entry name" value="MFS_trans_sf"/>
</dbReference>
<feature type="transmembrane region" description="Helical" evidence="7">
    <location>
        <begin position="105"/>
        <end position="123"/>
    </location>
</feature>
<feature type="transmembrane region" description="Helical" evidence="7">
    <location>
        <begin position="130"/>
        <end position="148"/>
    </location>
</feature>
<dbReference type="EnsemblProtists" id="PYU1_T009063">
    <property type="protein sequence ID" value="PYU1_T009063"/>
    <property type="gene ID" value="PYU1_G009045"/>
</dbReference>
<dbReference type="AlphaFoldDB" id="K3WVR5"/>
<evidence type="ECO:0000256" key="1">
    <source>
        <dbReference type="ARBA" id="ARBA00004141"/>
    </source>
</evidence>
<dbReference type="Pfam" id="PF03092">
    <property type="entry name" value="BT1"/>
    <property type="match status" value="1"/>
</dbReference>
<dbReference type="OMA" id="LIHIGWS"/>
<feature type="transmembrane region" description="Helical" evidence="7">
    <location>
        <begin position="188"/>
        <end position="210"/>
    </location>
</feature>
<dbReference type="PANTHER" id="PTHR31585:SF53">
    <property type="entry name" value="TRANSMEMBRANE PROTEIN"/>
    <property type="match status" value="1"/>
</dbReference>
<dbReference type="InParanoid" id="K3WVR5"/>
<proteinExistence type="inferred from homology"/>